<dbReference type="Gene3D" id="2.170.130.10">
    <property type="entry name" value="TonB-dependent receptor, plug domain"/>
    <property type="match status" value="1"/>
</dbReference>
<evidence type="ECO:0000256" key="5">
    <source>
        <dbReference type="ARBA" id="ARBA00023077"/>
    </source>
</evidence>
<dbReference type="KEGG" id="lck:HN018_03015"/>
<accession>A0A6M8HLE8</accession>
<dbReference type="InterPro" id="IPR037066">
    <property type="entry name" value="Plug_dom_sf"/>
</dbReference>
<keyword evidence="5 9" id="KW-0798">TonB box</keyword>
<protein>
    <submittedName>
        <fullName evidence="13">TonB-dependent receptor</fullName>
    </submittedName>
</protein>
<feature type="domain" description="TonB-dependent receptor-like beta-barrel" evidence="11">
    <location>
        <begin position="425"/>
        <end position="939"/>
    </location>
</feature>
<dbReference type="Gene3D" id="2.40.170.20">
    <property type="entry name" value="TonB-dependent receptor, beta-barrel domain"/>
    <property type="match status" value="1"/>
</dbReference>
<organism evidence="13 14">
    <name type="scientific">Lichenicola cladoniae</name>
    <dbReference type="NCBI Taxonomy" id="1484109"/>
    <lineage>
        <taxon>Bacteria</taxon>
        <taxon>Pseudomonadati</taxon>
        <taxon>Pseudomonadota</taxon>
        <taxon>Alphaproteobacteria</taxon>
        <taxon>Acetobacterales</taxon>
        <taxon>Acetobacteraceae</taxon>
        <taxon>Lichenicola</taxon>
    </lineage>
</organism>
<comment type="similarity">
    <text evidence="8 9">Belongs to the TonB-dependent receptor family.</text>
</comment>
<evidence type="ECO:0000256" key="2">
    <source>
        <dbReference type="ARBA" id="ARBA00022448"/>
    </source>
</evidence>
<evidence type="ECO:0000256" key="4">
    <source>
        <dbReference type="ARBA" id="ARBA00022692"/>
    </source>
</evidence>
<keyword evidence="4 8" id="KW-0812">Transmembrane</keyword>
<evidence type="ECO:0000256" key="7">
    <source>
        <dbReference type="ARBA" id="ARBA00023237"/>
    </source>
</evidence>
<proteinExistence type="inferred from homology"/>
<dbReference type="InterPro" id="IPR000531">
    <property type="entry name" value="Beta-barrel_TonB"/>
</dbReference>
<keyword evidence="13" id="KW-0675">Receptor</keyword>
<dbReference type="AlphaFoldDB" id="A0A6M8HLE8"/>
<sequence length="978" mass="103524">MASPAFAQTAATPTAAAGKHPVAATTTPASAGSAAAPSAATGTAAPVFAAAKAPDKVESVVVTGSILRNPNLSGANPVTRLTATDLQRRGITTVASALQQLSANGSGNLPTNFTGNGAFASGASGVSLRGLTTDSTLVLIDGQRAAYYPLSDDGERNFVDTNSIPNSIVQTIDVQQDGGSATYGADAVAGVVNIITRKQIVGFEGGAEGGLSQRTDAGHQRLYATYGYGDLKHDNYNVWINGEYQQDDLLMNRDRGFPYNTGNLIGLQGTNGNPNGLTDGAISGIGATRVGLVRPATADGTYVPGTQFQPINSALGCSGLTTHVVSQGTVCEQNTVGDYKVISPSDRRISSTAKATVNLSPSAQAYAMFTYSQNQVYFPMTPSSIRQTSASGDAGLTSIVLPAVLSNGTLNPNNPFAAQGQDARLYYRFADLKPTETDFNQTFRGSGGVNGSVSSHWGGDWDYNVSFVGMTDSLRRTITGVPTYQGILSAIADGSYNFSDPSQNSGTVRNAIAPRAVLNASSQEYALDVVLSKGLFELPGGMVTLGIGGQARYESLSDPSLNPDDPLNPNAQYLPQINPFSAFGTRKVGSTFFEVGIPVVKQLSFDVSGRYDHYSEGFSNFAPKVGVVIKPIQEVTLRGTFSKGFRVPSFAETGGQNVGFISYTPSTPGFINQHLNAAGNGPDLYAQTYSVGLNTVGNTNLKPEKSTNFTGGVILQPKPWISMSADYYYIKKDNYIVTADFSTALNNYFNNLALPVGTTVTPSTADPDHPNGMPSAGYVNIGYINAASLVTDGFDLSFTTNVRLPGRLNDVKWISNGTLTYVNRYNIDYPGLGVERYAGTIGPDNITSASGTPRWRSNWQNTFIYKRLATTVNVNYTSGYKLTAEDVSGPGTRNDCSQAQQGFVGDPQRCHVNGFINVDLTINYALNDKLNLYTNIYNVFDKSPSLDTGTYGGYQYNPSWGAAGILGRAFRFGVTGKF</sequence>
<feature type="domain" description="TonB-dependent receptor plug" evidence="12">
    <location>
        <begin position="75"/>
        <end position="191"/>
    </location>
</feature>
<dbReference type="PANTHER" id="PTHR47234:SF2">
    <property type="entry name" value="TONB-DEPENDENT RECEPTOR"/>
    <property type="match status" value="1"/>
</dbReference>
<evidence type="ECO:0000256" key="1">
    <source>
        <dbReference type="ARBA" id="ARBA00004571"/>
    </source>
</evidence>
<comment type="subcellular location">
    <subcellularLocation>
        <location evidence="1 8">Cell outer membrane</location>
        <topology evidence="1 8">Multi-pass membrane protein</topology>
    </subcellularLocation>
</comment>
<keyword evidence="7 8" id="KW-0998">Cell outer membrane</keyword>
<evidence type="ECO:0000256" key="9">
    <source>
        <dbReference type="RuleBase" id="RU003357"/>
    </source>
</evidence>
<evidence type="ECO:0000256" key="3">
    <source>
        <dbReference type="ARBA" id="ARBA00022452"/>
    </source>
</evidence>
<evidence type="ECO:0000313" key="13">
    <source>
        <dbReference type="EMBL" id="QKE89155.1"/>
    </source>
</evidence>
<name>A0A6M8HLE8_9PROT</name>
<keyword evidence="6 8" id="KW-0472">Membrane</keyword>
<evidence type="ECO:0000313" key="14">
    <source>
        <dbReference type="Proteomes" id="UP000500767"/>
    </source>
</evidence>
<dbReference type="RefSeq" id="WP_171836444.1">
    <property type="nucleotide sequence ID" value="NZ_CP053708.1"/>
</dbReference>
<keyword evidence="2 8" id="KW-0813">Transport</keyword>
<dbReference type="Proteomes" id="UP000500767">
    <property type="component" value="Chromosome"/>
</dbReference>
<evidence type="ECO:0000256" key="8">
    <source>
        <dbReference type="PROSITE-ProRule" id="PRU01360"/>
    </source>
</evidence>
<evidence type="ECO:0000256" key="6">
    <source>
        <dbReference type="ARBA" id="ARBA00023136"/>
    </source>
</evidence>
<evidence type="ECO:0000259" key="12">
    <source>
        <dbReference type="Pfam" id="PF07715"/>
    </source>
</evidence>
<dbReference type="Pfam" id="PF00593">
    <property type="entry name" value="TonB_dep_Rec_b-barrel"/>
    <property type="match status" value="1"/>
</dbReference>
<evidence type="ECO:0000259" key="11">
    <source>
        <dbReference type="Pfam" id="PF00593"/>
    </source>
</evidence>
<feature type="region of interest" description="Disordered" evidence="10">
    <location>
        <begin position="1"/>
        <end position="37"/>
    </location>
</feature>
<dbReference type="InterPro" id="IPR039426">
    <property type="entry name" value="TonB-dep_rcpt-like"/>
</dbReference>
<keyword evidence="3 8" id="KW-1134">Transmembrane beta strand</keyword>
<dbReference type="PROSITE" id="PS52016">
    <property type="entry name" value="TONB_DEPENDENT_REC_3"/>
    <property type="match status" value="1"/>
</dbReference>
<dbReference type="InterPro" id="IPR036942">
    <property type="entry name" value="Beta-barrel_TonB_sf"/>
</dbReference>
<dbReference type="InterPro" id="IPR012910">
    <property type="entry name" value="Plug_dom"/>
</dbReference>
<evidence type="ECO:0000256" key="10">
    <source>
        <dbReference type="SAM" id="MobiDB-lite"/>
    </source>
</evidence>
<gene>
    <name evidence="13" type="ORF">HN018_03015</name>
</gene>
<reference evidence="13 14" key="1">
    <citation type="journal article" date="2014" name="World J. Microbiol. Biotechnol.">
        <title>Biodiversity and physiological characteristics of Antarctic and Arctic lichens-associated bacteria.</title>
        <authorList>
            <person name="Lee Y.M."/>
            <person name="Kim E.H."/>
            <person name="Lee H.K."/>
            <person name="Hong S.G."/>
        </authorList>
    </citation>
    <scope>NUCLEOTIDE SEQUENCE [LARGE SCALE GENOMIC DNA]</scope>
    <source>
        <strain evidence="13 14">PAMC 26569</strain>
    </source>
</reference>
<keyword evidence="14" id="KW-1185">Reference proteome</keyword>
<dbReference type="GO" id="GO:0009279">
    <property type="term" value="C:cell outer membrane"/>
    <property type="evidence" value="ECO:0007669"/>
    <property type="project" value="UniProtKB-SubCell"/>
</dbReference>
<dbReference type="EMBL" id="CP053708">
    <property type="protein sequence ID" value="QKE89155.1"/>
    <property type="molecule type" value="Genomic_DNA"/>
</dbReference>
<dbReference type="SUPFAM" id="SSF56935">
    <property type="entry name" value="Porins"/>
    <property type="match status" value="1"/>
</dbReference>
<dbReference type="Pfam" id="PF07715">
    <property type="entry name" value="Plug"/>
    <property type="match status" value="1"/>
</dbReference>
<dbReference type="PANTHER" id="PTHR47234">
    <property type="match status" value="1"/>
</dbReference>